<dbReference type="Pfam" id="PF04998">
    <property type="entry name" value="RNA_pol_Rpb1_5"/>
    <property type="match status" value="2"/>
</dbReference>
<comment type="function">
    <text evidence="7">DNA-dependent RNA polymerase catalyzes the transcription of DNA into RNA using the four ribonucleoside triphosphates as substrates.</text>
</comment>
<evidence type="ECO:0000256" key="6">
    <source>
        <dbReference type="ARBA" id="ARBA00023163"/>
    </source>
</evidence>
<evidence type="ECO:0000256" key="4">
    <source>
        <dbReference type="ARBA" id="ARBA00022723"/>
    </source>
</evidence>
<dbReference type="PANTHER" id="PTHR19376">
    <property type="entry name" value="DNA-DIRECTED RNA POLYMERASE"/>
    <property type="match status" value="1"/>
</dbReference>
<dbReference type="GO" id="GO:0003899">
    <property type="term" value="F:DNA-directed RNA polymerase activity"/>
    <property type="evidence" value="ECO:0007669"/>
    <property type="project" value="UniProtKB-UniRule"/>
</dbReference>
<dbReference type="EC" id="2.7.7.6" evidence="7"/>
<dbReference type="GO" id="GO:0000428">
    <property type="term" value="C:DNA-directed RNA polymerase complex"/>
    <property type="evidence" value="ECO:0007669"/>
    <property type="project" value="UniProtKB-KW"/>
</dbReference>
<feature type="domain" description="RNA polymerase Rpb1" evidence="10">
    <location>
        <begin position="92"/>
        <end position="161"/>
    </location>
</feature>
<evidence type="ECO:0000256" key="1">
    <source>
        <dbReference type="ARBA" id="ARBA00022478"/>
    </source>
</evidence>
<keyword evidence="1 7" id="KW-0240">DNA-directed RNA polymerase</keyword>
<dbReference type="AlphaFoldDB" id="A0A8E6L352"/>
<evidence type="ECO:0000259" key="8">
    <source>
        <dbReference type="Pfam" id="PF04983"/>
    </source>
</evidence>
<comment type="subcellular location">
    <subcellularLocation>
        <location evidence="7">Plastid</location>
        <location evidence="7">Chloroplast</location>
    </subcellularLocation>
</comment>
<sequence>MKRHLSKIYFFNKVIDKSELKYLITWAFRNYGIARASNMADNLKDLGFHYATKAGISLSLEDLRIPPSKQKLLKSTFESIQNTDHRYKRGEITAVERFQKVIDTWNDASDKLKQEVIEYFKKTDPLNSIYMMAFSGARANISQVKQLVGMRGLMADPQGQIIDLPIFNNFREGLTITDYFISSYGARKGLVDTALRTADSGYLTRRLVDVSQDVIIREYDCKTNRGILVEEMIDNQEVLISLNQSLLGRVLAENLIDFNSGKIIASSNQCINNEILEKIEILNLSSVLIRSPLTCSSVKSICQLCYGWNLAHGKIVDLGEAVGIIAAQSIGEPGTQLTMRTFHTGGVFTGELSRNIITDRDSVVSYPNNINLISSRNRYGDNVQKLQGDSFINLISADGHSKTLFLLKNSLLLVKDLEQIKKGQVIGEYPIDNNLSSEKAQKSVVADFSGSVHIDNFNNNFNSFINSVSSSTIVWILSGEVYSLPQFSKLLIYKDQLIRKNDLIASTDLCNDIAGKIHIINHNFTIPKILLITSSKTYVNIKVVPQIVNDYRRYFLYTENNDKFLLKLSPNKKITNYQIIGDLISNSYKTKTGGIIKYLDLLVTKSSDQDCYDIYNSGYILWIPEETHIVNKDLSLLLVKNLSFIEIGTEIIQNVFANNTGFLEISEKDGIIREIVIKPGKLIELNLNNETLEKYRGFLRPGEILCNYITTDKLVYWEYIKITEYDFILLRPVIIYALPNKNLLLKYSESSFSTDFINLKMIRRTFFRDGERIKSVSGVNLVFTHLIIEFKDSLKNIKCYMQLQNSKNNLAFSLKFITADFLAIKDSFFGQDAGLYSKTSILVNDGSYVQANSIICQTYIFSSIRGRIGYIEKTNNTNFRIMIIGAYNTISTKILDTSLLKVKSNTFIYAGDKITNDITSSVSGFIISIDKGEVIIRLGQPYLISSGSLIHVIDSSLIQKGENIATLIFDHFKTGDIVQGLPRIEEILEARKKVETSFNPHAVLDYKFRSYLSQGLNIYNSSRLSILEIQILLVKEVQSVYQSQGVYIADKHIEVIVKQMTSKVKIESGGDTDYLPGELVELQKVELVNKSLKLKNKKEALYYPLLLGITKASLNTESFISAASFQETTKVLTEAAISGKIDQLRGLKENVIIGRLIPAGTGFSSYDFNKINNNVVKRLDDLSKVKTEDLSYRIINKNKSFDDIIIDDRTANTENC</sequence>
<evidence type="ECO:0000256" key="2">
    <source>
        <dbReference type="ARBA" id="ARBA00022679"/>
    </source>
</evidence>
<feature type="domain" description="RNA polymerase Rpb1" evidence="9">
    <location>
        <begin position="1024"/>
        <end position="1116"/>
    </location>
</feature>
<organism evidence="11">
    <name type="scientific">Erythrocystis saccata</name>
    <dbReference type="NCBI Taxonomy" id="2822695"/>
    <lineage>
        <taxon>Eukaryota</taxon>
        <taxon>Rhodophyta</taxon>
        <taxon>Florideophyceae</taxon>
        <taxon>Rhodymeniophycidae</taxon>
        <taxon>Ceramiales</taxon>
        <taxon>Rhodomelaceae</taxon>
        <taxon>Erythrocystis</taxon>
    </lineage>
</organism>
<comment type="catalytic activity">
    <reaction evidence="7">
        <text>RNA(n) + a ribonucleoside 5'-triphosphate = RNA(n+1) + diphosphate</text>
        <dbReference type="Rhea" id="RHEA:21248"/>
        <dbReference type="Rhea" id="RHEA-COMP:14527"/>
        <dbReference type="Rhea" id="RHEA-COMP:17342"/>
        <dbReference type="ChEBI" id="CHEBI:33019"/>
        <dbReference type="ChEBI" id="CHEBI:61557"/>
        <dbReference type="ChEBI" id="CHEBI:140395"/>
        <dbReference type="EC" id="2.7.7.6"/>
    </reaction>
</comment>
<geneLocation type="chloroplast" evidence="11"/>
<dbReference type="Pfam" id="PF05000">
    <property type="entry name" value="RNA_pol_Rpb1_4"/>
    <property type="match status" value="1"/>
</dbReference>
<dbReference type="PANTHER" id="PTHR19376:SF68">
    <property type="entry name" value="DNA-DIRECTED RNA POLYMERASE SUBUNIT BETA"/>
    <property type="match status" value="1"/>
</dbReference>
<keyword evidence="5 7" id="KW-0862">Zinc</keyword>
<feature type="binding site" evidence="7">
    <location>
        <position position="302"/>
    </location>
    <ligand>
        <name>Zn(2+)</name>
        <dbReference type="ChEBI" id="CHEBI:29105"/>
    </ligand>
</feature>
<dbReference type="EMBL" id="MW810349">
    <property type="protein sequence ID" value="QVQ56743.1"/>
    <property type="molecule type" value="Genomic_DNA"/>
</dbReference>
<keyword evidence="6 7" id="KW-0804">Transcription</keyword>
<dbReference type="InterPro" id="IPR007066">
    <property type="entry name" value="RNA_pol_Rpb1_3"/>
</dbReference>
<comment type="cofactor">
    <cofactor evidence="7">
        <name>Zn(2+)</name>
        <dbReference type="ChEBI" id="CHEBI:29105"/>
    </cofactor>
    <text evidence="7">Binds 1 Zn(2+) ion per subunit.</text>
</comment>
<protein>
    <recommendedName>
        <fullName evidence="7">DNA-directed RNA polymerase subunit beta''</fullName>
        <ecNumber evidence="7">2.7.7.6</ecNumber>
    </recommendedName>
    <alternativeName>
        <fullName evidence="7">PEP</fullName>
    </alternativeName>
    <alternativeName>
        <fullName evidence="7">Plastid-encoded RNA polymerase subunit beta''</fullName>
        <shortName evidence="7">RNA polymerase subunit beta''</shortName>
    </alternativeName>
</protein>
<keyword evidence="4 7" id="KW-0479">Metal-binding</keyword>
<comment type="similarity">
    <text evidence="7">Belongs to the RNA polymerase beta' chain family. RpoC2 subfamily.</text>
</comment>
<evidence type="ECO:0000259" key="9">
    <source>
        <dbReference type="Pfam" id="PF04998"/>
    </source>
</evidence>
<dbReference type="InterPro" id="IPR012756">
    <property type="entry name" value="DNA-dir_RpoC2_beta_pp"/>
</dbReference>
<dbReference type="GO" id="GO:0009507">
    <property type="term" value="C:chloroplast"/>
    <property type="evidence" value="ECO:0007669"/>
    <property type="project" value="UniProtKB-SubCell"/>
</dbReference>
<proteinExistence type="inferred from homology"/>
<keyword evidence="11" id="KW-0934">Plastid</keyword>
<dbReference type="GO" id="GO:0006351">
    <property type="term" value="P:DNA-templated transcription"/>
    <property type="evidence" value="ECO:0007669"/>
    <property type="project" value="UniProtKB-UniRule"/>
</dbReference>
<comment type="subunit">
    <text evidence="7">In plastids the minimal PEP RNA polymerase catalytic core is composed of four subunits: alpha, beta, beta', and beta''. When a (nuclear-encoded) sigma factor is associated with the core the holoenzyme is formed, which can initiate transcription.</text>
</comment>
<dbReference type="GO" id="GO:0003677">
    <property type="term" value="F:DNA binding"/>
    <property type="evidence" value="ECO:0007669"/>
    <property type="project" value="UniProtKB-UniRule"/>
</dbReference>
<keyword evidence="3 7" id="KW-0548">Nucleotidyltransferase</keyword>
<evidence type="ECO:0000259" key="10">
    <source>
        <dbReference type="Pfam" id="PF05000"/>
    </source>
</evidence>
<feature type="domain" description="RNA polymerase Rpb1" evidence="9">
    <location>
        <begin position="173"/>
        <end position="362"/>
    </location>
</feature>
<accession>A0A8E6L352</accession>
<dbReference type="InterPro" id="IPR007081">
    <property type="entry name" value="RNA_pol_Rpb1_5"/>
</dbReference>
<feature type="binding site" evidence="7">
    <location>
        <position position="305"/>
    </location>
    <ligand>
        <name>Zn(2+)</name>
        <dbReference type="ChEBI" id="CHEBI:29105"/>
    </ligand>
</feature>
<dbReference type="NCBIfam" id="TIGR02388">
    <property type="entry name" value="rpoC2_cyan"/>
    <property type="match status" value="1"/>
</dbReference>
<dbReference type="InterPro" id="IPR007083">
    <property type="entry name" value="RNA_pol_Rpb1_4"/>
</dbReference>
<dbReference type="Pfam" id="PF04983">
    <property type="entry name" value="RNA_pol_Rpb1_3"/>
    <property type="match status" value="1"/>
</dbReference>
<feature type="domain" description="RNA polymerase Rpb1" evidence="8">
    <location>
        <begin position="12"/>
        <end position="63"/>
    </location>
</feature>
<evidence type="ECO:0000313" key="11">
    <source>
        <dbReference type="EMBL" id="QVQ56743.1"/>
    </source>
</evidence>
<evidence type="ECO:0000256" key="5">
    <source>
        <dbReference type="ARBA" id="ARBA00022833"/>
    </source>
</evidence>
<keyword evidence="11" id="KW-0150">Chloroplast</keyword>
<evidence type="ECO:0000256" key="3">
    <source>
        <dbReference type="ARBA" id="ARBA00022695"/>
    </source>
</evidence>
<evidence type="ECO:0000256" key="7">
    <source>
        <dbReference type="HAMAP-Rule" id="MF_01324"/>
    </source>
</evidence>
<feature type="binding site" evidence="7">
    <location>
        <position position="221"/>
    </location>
    <ligand>
        <name>Zn(2+)</name>
        <dbReference type="ChEBI" id="CHEBI:29105"/>
    </ligand>
</feature>
<keyword evidence="2 7" id="KW-0808">Transferase</keyword>
<feature type="binding site" evidence="7">
    <location>
        <position position="295"/>
    </location>
    <ligand>
        <name>Zn(2+)</name>
        <dbReference type="ChEBI" id="CHEBI:29105"/>
    </ligand>
</feature>
<dbReference type="FunFam" id="1.10.150.390:FF:000002">
    <property type="entry name" value="DNA-directed RNA polymerase subunit beta"/>
    <property type="match status" value="1"/>
</dbReference>
<dbReference type="CDD" id="cd02655">
    <property type="entry name" value="RNAP_beta'_C"/>
    <property type="match status" value="1"/>
</dbReference>
<reference evidence="11" key="1">
    <citation type="submission" date="2021-03" db="EMBL/GenBank/DDBJ databases">
        <title>Transfer of the hemiparasitic marine red alga Erythrocystis saccata (Rhodomelaceae, Rhodophyta) to the tribe Streblocladieae inferred from organellar genome analysis.</title>
        <authorList>
            <person name="Hughey J.R."/>
        </authorList>
    </citation>
    <scope>NUCLEOTIDE SEQUENCE</scope>
</reference>
<gene>
    <name evidence="7 11" type="primary">rpoC2</name>
</gene>
<name>A0A8E6L352_9FLOR</name>
<dbReference type="InterPro" id="IPR045867">
    <property type="entry name" value="DNA-dir_RpoC_beta_prime"/>
</dbReference>
<dbReference type="GO" id="GO:0008270">
    <property type="term" value="F:zinc ion binding"/>
    <property type="evidence" value="ECO:0007669"/>
    <property type="project" value="UniProtKB-UniRule"/>
</dbReference>
<dbReference type="HAMAP" id="MF_01324">
    <property type="entry name" value="RNApol_bact_RpoC2"/>
    <property type="match status" value="1"/>
</dbReference>